<reference evidence="2" key="1">
    <citation type="journal article" date="2021" name="Proc. Natl. Acad. Sci. U.S.A.">
        <title>A Catalog of Tens of Thousands of Viruses from Human Metagenomes Reveals Hidden Associations with Chronic Diseases.</title>
        <authorList>
            <person name="Tisza M.J."/>
            <person name="Buck C.B."/>
        </authorList>
    </citation>
    <scope>NUCLEOTIDE SEQUENCE</scope>
    <source>
        <strain evidence="2">CtLnO19</strain>
    </source>
</reference>
<feature type="compositionally biased region" description="Acidic residues" evidence="1">
    <location>
        <begin position="944"/>
        <end position="964"/>
    </location>
</feature>
<proteinExistence type="predicted"/>
<organism evidence="2">
    <name type="scientific">Myoviridae sp. ctLnO19</name>
    <dbReference type="NCBI Taxonomy" id="2825085"/>
    <lineage>
        <taxon>Viruses</taxon>
        <taxon>Duplodnaviria</taxon>
        <taxon>Heunggongvirae</taxon>
        <taxon>Uroviricota</taxon>
        <taxon>Caudoviricetes</taxon>
    </lineage>
</organism>
<feature type="region of interest" description="Disordered" evidence="1">
    <location>
        <begin position="918"/>
        <end position="988"/>
    </location>
</feature>
<feature type="region of interest" description="Disordered" evidence="1">
    <location>
        <begin position="647"/>
        <end position="667"/>
    </location>
</feature>
<feature type="compositionally biased region" description="Low complexity" evidence="1">
    <location>
        <begin position="927"/>
        <end position="936"/>
    </location>
</feature>
<dbReference type="EMBL" id="BK015301">
    <property type="protein sequence ID" value="DAE00220.1"/>
    <property type="molecule type" value="Genomic_DNA"/>
</dbReference>
<name>A0A8S5P1X2_9CAUD</name>
<evidence type="ECO:0000313" key="2">
    <source>
        <dbReference type="EMBL" id="DAE00220.1"/>
    </source>
</evidence>
<protein>
    <submittedName>
        <fullName evidence="2">Capsid assembly protein</fullName>
    </submittedName>
</protein>
<accession>A0A8S5P1X2</accession>
<evidence type="ECO:0000256" key="1">
    <source>
        <dbReference type="SAM" id="MobiDB-lite"/>
    </source>
</evidence>
<sequence>MAQNKFTGGINSYLKNKAVDLKEEDIAKNPSAYSLMAKLVTSRSTDSFQNNGELSDYSPNLDYLLGISAEKAQEIDDNEAIMQLLPDLERGAQILISYILSPKYLLKPELQYRPPAGIFTQSVGQNMVDVVKRYITDDYKLDQRLYGILYNILFTKGAYATAVIPEASLDEFINPDNAVSRESQSYQLSLESLKGISTKLNETVRESRGFLGKPSYHSDTAFSTPKSSGATLSRESVDVTVGNTNQEYTYSPTKPTSRYETRIQRPDQVSYEFPPDLVANYSSESNKITLTEKGIWNVNLSNTEKDTLVEVTDDLSLLHQSYAKNQSLSTEAKKAVGFSTESVEPNVKATDRDLVTKLFKSIDDTYRRIPDSNQIKRLATNEQTYRKNLDEPLIIEYPVESIIPIFKPGSPSEHVGYLALHDEDGNPLSKTKPVNYYRELHNNYNLRTTGQSMASSLIQQGRAMFDGFSNRLDEARQLEILSRIHGNAIIKDILERLRNGLYGKNLDIGDPTEAYRIMFYRSLQGQRTRVLFVPKELMTYMAFDYDAKGMGRSLIDNMKVLISLRIQFMLAQIRAGIMNSIPETVVTLKIDEDDPDPKKTIQIGKVLALQSRSNAGLIVGASNIQTIEDRINQANIRIAIESDNPKVPQVGQDVSRNTADIPVPDSDTADKLEKFTTLGIGLPPEMVENSFQPEFAAQVLQANAINNLTSFQKQERFNPFLTTFIKIVMNSSPSIRAELREIVQSNIKVLLENVQEAAGDDVEIDIEALDKTSVHVIIDYIVDKFIETLEVTLPAPASDNHEMKNEQMTQYEEKIDKAIGYILTQEVLPEDVVGERASEYIEKYGNIIKADMMRRWMIENDYFAEIMEYFTISTTGQQTFEKNKEIREMAIKSIKSVMDFFKESKNIAKTVEAVAETNQMKTEGDDYSGSDTSGDSDSGGGDDGFGDDFDLGGDTFEEGGESEEGNSGNNDTDSGESGSDLSLDGPVD</sequence>
<feature type="compositionally biased region" description="Low complexity" evidence="1">
    <location>
        <begin position="965"/>
        <end position="988"/>
    </location>
</feature>